<dbReference type="Pfam" id="PF00691">
    <property type="entry name" value="OmpA"/>
    <property type="match status" value="1"/>
</dbReference>
<accession>A0A7M1LHE4</accession>
<dbReference type="PROSITE" id="PS51123">
    <property type="entry name" value="OMPA_2"/>
    <property type="match status" value="1"/>
</dbReference>
<organism evidence="3 4">
    <name type="scientific">Campylobacter corcagiensis</name>
    <dbReference type="NCBI Taxonomy" id="1448857"/>
    <lineage>
        <taxon>Bacteria</taxon>
        <taxon>Pseudomonadati</taxon>
        <taxon>Campylobacterota</taxon>
        <taxon>Epsilonproteobacteria</taxon>
        <taxon>Campylobacterales</taxon>
        <taxon>Campylobacteraceae</taxon>
        <taxon>Campylobacter</taxon>
    </lineage>
</organism>
<evidence type="ECO:0000259" key="2">
    <source>
        <dbReference type="PROSITE" id="PS51123"/>
    </source>
</evidence>
<reference evidence="3 4" key="1">
    <citation type="submission" date="2020-10" db="EMBL/GenBank/DDBJ databases">
        <title>Campylobacter and Helicobacter PacBio genomes.</title>
        <authorList>
            <person name="Lane C."/>
        </authorList>
    </citation>
    <scope>NUCLEOTIDE SEQUENCE [LARGE SCALE GENOMIC DNA]</scope>
    <source>
        <strain evidence="3 4">2016D-0077</strain>
    </source>
</reference>
<evidence type="ECO:0000256" key="1">
    <source>
        <dbReference type="PROSITE-ProRule" id="PRU00473"/>
    </source>
</evidence>
<dbReference type="PANTHER" id="PTHR30329">
    <property type="entry name" value="STATOR ELEMENT OF FLAGELLAR MOTOR COMPLEX"/>
    <property type="match status" value="1"/>
</dbReference>
<dbReference type="InterPro" id="IPR050330">
    <property type="entry name" value="Bact_OuterMem_StrucFunc"/>
</dbReference>
<name>A0A7M1LHE4_9BACT</name>
<evidence type="ECO:0000313" key="4">
    <source>
        <dbReference type="Proteomes" id="UP000594749"/>
    </source>
</evidence>
<dbReference type="PANTHER" id="PTHR30329:SF21">
    <property type="entry name" value="LIPOPROTEIN YIAD-RELATED"/>
    <property type="match status" value="1"/>
</dbReference>
<feature type="domain" description="OmpA-like" evidence="2">
    <location>
        <begin position="80"/>
        <end position="191"/>
    </location>
</feature>
<dbReference type="SUPFAM" id="SSF103088">
    <property type="entry name" value="OmpA-like"/>
    <property type="match status" value="1"/>
</dbReference>
<dbReference type="InterPro" id="IPR006665">
    <property type="entry name" value="OmpA-like"/>
</dbReference>
<dbReference type="CDD" id="cd07185">
    <property type="entry name" value="OmpA_C-like"/>
    <property type="match status" value="1"/>
</dbReference>
<keyword evidence="4" id="KW-1185">Reference proteome</keyword>
<dbReference type="OrthoDB" id="5363386at2"/>
<dbReference type="GO" id="GO:0016020">
    <property type="term" value="C:membrane"/>
    <property type="evidence" value="ECO:0007669"/>
    <property type="project" value="UniProtKB-UniRule"/>
</dbReference>
<dbReference type="AlphaFoldDB" id="A0A7M1LHE4"/>
<dbReference type="InterPro" id="IPR036737">
    <property type="entry name" value="OmpA-like_sf"/>
</dbReference>
<sequence>MEAVLAMLALIAGINFLDKNSTQIVLLDSNKTSSITLKTAYKSELLSTPNEYLSINNINQNEKRVLNNSEVEDKFGSIIKVSVDKPISYKLYFTNSDSLDEKSLKIIPKIKQTIKDRYPCEVSIIGHTDTIGSNDINKKVSLKRAKKVAGIFKDENISRVDIYSFGESNLLVKTADNVFEPKNRRVEIQIR</sequence>
<evidence type="ECO:0000313" key="3">
    <source>
        <dbReference type="EMBL" id="QOQ88012.1"/>
    </source>
</evidence>
<gene>
    <name evidence="3" type="ORF">IMC76_04270</name>
</gene>
<dbReference type="EMBL" id="CP063078">
    <property type="protein sequence ID" value="QOQ88012.1"/>
    <property type="molecule type" value="Genomic_DNA"/>
</dbReference>
<dbReference type="RefSeq" id="WP_025801951.1">
    <property type="nucleotide sequence ID" value="NZ_CP053842.1"/>
</dbReference>
<keyword evidence="1" id="KW-0472">Membrane</keyword>
<protein>
    <submittedName>
        <fullName evidence="3">OmpA family protein</fullName>
    </submittedName>
</protein>
<proteinExistence type="predicted"/>
<dbReference type="Gene3D" id="3.30.1330.60">
    <property type="entry name" value="OmpA-like domain"/>
    <property type="match status" value="1"/>
</dbReference>
<dbReference type="Proteomes" id="UP000594749">
    <property type="component" value="Chromosome"/>
</dbReference>